<dbReference type="Proteomes" id="UP001596457">
    <property type="component" value="Unassembled WGS sequence"/>
</dbReference>
<dbReference type="NCBIfam" id="TIGR02683">
    <property type="entry name" value="upstrm_HI1419"/>
    <property type="match status" value="1"/>
</dbReference>
<proteinExistence type="predicted"/>
<organism evidence="1 2">
    <name type="scientific">Hydrogenophaga defluvii</name>
    <dbReference type="NCBI Taxonomy" id="249410"/>
    <lineage>
        <taxon>Bacteria</taxon>
        <taxon>Pseudomonadati</taxon>
        <taxon>Pseudomonadota</taxon>
        <taxon>Betaproteobacteria</taxon>
        <taxon>Burkholderiales</taxon>
        <taxon>Comamonadaceae</taxon>
        <taxon>Hydrogenophaga</taxon>
    </lineage>
</organism>
<sequence>MKILRYQKEDGAVPLTEWLSALRDLQARIAIRRRLDRFADGNPGNTRALPGGVREMKIDMGPGYRVYYAHHGQTVVLLLCGGDKGTQKADIARAVGYWEDWKTRTGSAT</sequence>
<comment type="caution">
    <text evidence="1">The sequence shown here is derived from an EMBL/GenBank/DDBJ whole genome shotgun (WGS) entry which is preliminary data.</text>
</comment>
<evidence type="ECO:0000313" key="1">
    <source>
        <dbReference type="EMBL" id="MFC7462052.1"/>
    </source>
</evidence>
<dbReference type="InterPro" id="IPR014056">
    <property type="entry name" value="TypeIITA-like_toxin_pred"/>
</dbReference>
<keyword evidence="2" id="KW-1185">Reference proteome</keyword>
<reference evidence="2" key="1">
    <citation type="journal article" date="2019" name="Int. J. Syst. Evol. Microbiol.">
        <title>The Global Catalogue of Microorganisms (GCM) 10K type strain sequencing project: providing services to taxonomists for standard genome sequencing and annotation.</title>
        <authorList>
            <consortium name="The Broad Institute Genomics Platform"/>
            <consortium name="The Broad Institute Genome Sequencing Center for Infectious Disease"/>
            <person name="Wu L."/>
            <person name="Ma J."/>
        </authorList>
    </citation>
    <scope>NUCLEOTIDE SEQUENCE [LARGE SCALE GENOMIC DNA]</scope>
    <source>
        <strain evidence="2">CCUG 53903</strain>
    </source>
</reference>
<dbReference type="RefSeq" id="WP_382202748.1">
    <property type="nucleotide sequence ID" value="NZ_JBHTBZ010000051.1"/>
</dbReference>
<dbReference type="PANTHER" id="PTHR41791">
    <property type="entry name" value="SSL7039 PROTEIN"/>
    <property type="match status" value="1"/>
</dbReference>
<dbReference type="EMBL" id="JBHTBZ010000051">
    <property type="protein sequence ID" value="MFC7462052.1"/>
    <property type="molecule type" value="Genomic_DNA"/>
</dbReference>
<dbReference type="InterPro" id="IPR009241">
    <property type="entry name" value="HigB-like"/>
</dbReference>
<name>A0ABW2SGI4_9BURK</name>
<protein>
    <submittedName>
        <fullName evidence="1">Type II toxin-antitoxin system RelE/ParE family toxin</fullName>
    </submittedName>
</protein>
<evidence type="ECO:0000313" key="2">
    <source>
        <dbReference type="Proteomes" id="UP001596457"/>
    </source>
</evidence>
<gene>
    <name evidence="1" type="ORF">ACFQU0_16610</name>
</gene>
<dbReference type="PIRSF" id="PIRSF028744">
    <property type="entry name" value="Addict_mod_HI1419"/>
    <property type="match status" value="1"/>
</dbReference>
<dbReference type="PANTHER" id="PTHR41791:SF1">
    <property type="entry name" value="SSL7039 PROTEIN"/>
    <property type="match status" value="1"/>
</dbReference>
<accession>A0ABW2SGI4</accession>
<dbReference type="Pfam" id="PF05973">
    <property type="entry name" value="Gp49"/>
    <property type="match status" value="1"/>
</dbReference>